<feature type="region of interest" description="Disordered" evidence="23">
    <location>
        <begin position="1653"/>
        <end position="1681"/>
    </location>
</feature>
<dbReference type="InterPro" id="IPR017853">
    <property type="entry name" value="GH"/>
</dbReference>
<keyword evidence="14" id="KW-0694">RNA-binding</keyword>
<dbReference type="Pfam" id="PF00005">
    <property type="entry name" value="ABC_tran"/>
    <property type="match status" value="2"/>
</dbReference>
<evidence type="ECO:0000313" key="27">
    <source>
        <dbReference type="Proteomes" id="UP000308199"/>
    </source>
</evidence>
<dbReference type="SUPFAM" id="SSF54160">
    <property type="entry name" value="Chromo domain-like"/>
    <property type="match status" value="1"/>
</dbReference>
<evidence type="ECO:0000256" key="20">
    <source>
        <dbReference type="ARBA" id="ARBA00050045"/>
    </source>
</evidence>
<dbReference type="InterPro" id="IPR003439">
    <property type="entry name" value="ABC_transporter-like_ATP-bd"/>
</dbReference>
<evidence type="ECO:0000256" key="23">
    <source>
        <dbReference type="SAM" id="MobiDB-lite"/>
    </source>
</evidence>
<proteinExistence type="inferred from homology"/>
<dbReference type="PROSITE" id="PS50011">
    <property type="entry name" value="PROTEIN_KINASE_DOM"/>
    <property type="match status" value="1"/>
</dbReference>
<feature type="active site" description="Proton donor" evidence="21">
    <location>
        <position position="1368"/>
    </location>
</feature>
<dbReference type="GO" id="GO:0003746">
    <property type="term" value="F:translation elongation factor activity"/>
    <property type="evidence" value="ECO:0007669"/>
    <property type="project" value="UniProtKB-KW"/>
</dbReference>
<comment type="similarity">
    <text evidence="4">Belongs to the glycosyl hydrolase 20 family.</text>
</comment>
<feature type="region of interest" description="Disordered" evidence="23">
    <location>
        <begin position="2208"/>
        <end position="2233"/>
    </location>
</feature>
<dbReference type="InterPro" id="IPR029018">
    <property type="entry name" value="Hex-like_dom2"/>
</dbReference>
<dbReference type="Gene3D" id="3.30.379.10">
    <property type="entry name" value="Chitobiase/beta-hexosaminidase domain 2-like"/>
    <property type="match status" value="1"/>
</dbReference>
<dbReference type="PROSITE" id="PS00211">
    <property type="entry name" value="ABC_TRANSPORTER_1"/>
    <property type="match status" value="2"/>
</dbReference>
<dbReference type="InterPro" id="IPR011009">
    <property type="entry name" value="Kinase-like_dom_sf"/>
</dbReference>
<evidence type="ECO:0000256" key="5">
    <source>
        <dbReference type="ARBA" id="ARBA00011054"/>
    </source>
</evidence>
<dbReference type="GO" id="GO:0003723">
    <property type="term" value="F:RNA binding"/>
    <property type="evidence" value="ECO:0007669"/>
    <property type="project" value="UniProtKB-KW"/>
</dbReference>
<dbReference type="InterPro" id="IPR016197">
    <property type="entry name" value="Chromo-like_dom_sf"/>
</dbReference>
<keyword evidence="17" id="KW-0326">Glycosidase</keyword>
<feature type="compositionally biased region" description="Polar residues" evidence="23">
    <location>
        <begin position="2104"/>
        <end position="2113"/>
    </location>
</feature>
<evidence type="ECO:0000256" key="21">
    <source>
        <dbReference type="PIRSR" id="PIRSR625705-1"/>
    </source>
</evidence>
<evidence type="ECO:0000256" key="1">
    <source>
        <dbReference type="ARBA" id="ARBA00001231"/>
    </source>
</evidence>
<feature type="compositionally biased region" description="Polar residues" evidence="23">
    <location>
        <begin position="2157"/>
        <end position="2171"/>
    </location>
</feature>
<organism evidence="26 27">
    <name type="scientific">Phellinidium pouzarii</name>
    <dbReference type="NCBI Taxonomy" id="167371"/>
    <lineage>
        <taxon>Eukaryota</taxon>
        <taxon>Fungi</taxon>
        <taxon>Dikarya</taxon>
        <taxon>Basidiomycota</taxon>
        <taxon>Agaricomycotina</taxon>
        <taxon>Agaricomycetes</taxon>
        <taxon>Hymenochaetales</taxon>
        <taxon>Hymenochaetaceae</taxon>
        <taxon>Phellinidium</taxon>
    </lineage>
</organism>
<dbReference type="GO" id="GO:0005975">
    <property type="term" value="P:carbohydrate metabolic process"/>
    <property type="evidence" value="ECO:0007669"/>
    <property type="project" value="InterPro"/>
</dbReference>
<feature type="region of interest" description="Disordered" evidence="23">
    <location>
        <begin position="1714"/>
        <end position="1750"/>
    </location>
</feature>
<evidence type="ECO:0000256" key="12">
    <source>
        <dbReference type="ARBA" id="ARBA00022801"/>
    </source>
</evidence>
<evidence type="ECO:0000256" key="17">
    <source>
        <dbReference type="ARBA" id="ARBA00023295"/>
    </source>
</evidence>
<feature type="region of interest" description="Disordered" evidence="23">
    <location>
        <begin position="2084"/>
        <end position="2115"/>
    </location>
</feature>
<dbReference type="SUPFAM" id="SSF52540">
    <property type="entry name" value="P-loop containing nucleoside triphosphate hydrolases"/>
    <property type="match status" value="2"/>
</dbReference>
<dbReference type="Pfam" id="PF24987">
    <property type="entry name" value="HEAT_EF3_N"/>
    <property type="match status" value="1"/>
</dbReference>
<dbReference type="InterPro" id="IPR021133">
    <property type="entry name" value="HEAT_type_2"/>
</dbReference>
<evidence type="ECO:0000259" key="25">
    <source>
        <dbReference type="PROSITE" id="PS50893"/>
    </source>
</evidence>
<dbReference type="InterPro" id="IPR029019">
    <property type="entry name" value="HEX_eukaryotic_N"/>
</dbReference>
<evidence type="ECO:0000256" key="18">
    <source>
        <dbReference type="ARBA" id="ARBA00049360"/>
    </source>
</evidence>
<dbReference type="InterPro" id="IPR000719">
    <property type="entry name" value="Prot_kinase_dom"/>
</dbReference>
<dbReference type="SMART" id="SM01349">
    <property type="entry name" value="TOG"/>
    <property type="match status" value="1"/>
</dbReference>
<dbReference type="UniPathway" id="UPA00345"/>
<gene>
    <name evidence="26" type="ORF">EW145_g4309</name>
</gene>
<comment type="similarity">
    <text evidence="5">Belongs to the ABC transporter superfamily. ABCF family. EF3 subfamily.</text>
</comment>
<sequence>MPAATSVAAPVSIPSPANLKAAMASDSKVDVSSLFAADKAVRDASIASLVTAAQKEGPSALVSATFADAALKALTDKKSPAAREGAANAVLALVSQGAGKALEPIFVSSGLYAALLEAFADKMPAVRTAAVDAVKAYVTSMNPWACSTVLPPLLHEIKTAGKWQVKTGSLVILNQLVVSTPTQTAKLMPDIVPILADAIWDTKADVKKAARDSLTKATALVSNKDIERFIPALISALINPVEEVPSTIQLLSATTFVSEVDSPTLSLMVPLLSRGLSEKLTATKRKVAVIVDNMAKLVDSATTVRPFLPKLLPGLIKIKDTIGDPEARGVVERAISTLRQVGDVPTGDGTDLPPLKVAEAGPLASSLVSVYKKAGASPVPSADDTIVKYVGALAAALVNLKTFDNGEWQSISPYLAFISTSPEPANIAAEFMVRSSSEDNEDDIVAEDEEEGEELCNCTFSLAYGAKILLNTATLRLKRGHRYGLCGKNGTGKSTLMRAITNGQVEGFPSPDDVRTFYVEHDIDGSEADMSVLEFILSDKRIETSEAESIETLASVGFSDERQKQAIGSLSGGWKMKLALARAMLFKADILLLDEPTNHLDVINVAWLEAYLNGLTTCTSIIVSHDSSFLNNTITDVLHLNRFKLRRYRGNLEAFVKAVPEARSYYTLEAAEDYKFKLPDPPLLEGVKTKEKSLLKMRKVGFQYPSSPVQQLYDITLQVSLSSRVAVLGPNGSGKSTLVKLLVGDTEPNKGGEIWKHPNLVIGYVAQHAFHHIDHHLDKTPLEYMLWRYQTGEDLEEMQKANRQISEEEMQKMKDGALIVIEGQKRLIDEITARKKLKQSYEYEVSFKGLSSSENIWLPRDDLIKRGFEKKVLEVDTREAQRLGLLRPLVRREIEKHMADFGLEPEFVSHNTMRGLSGGQKVKIVLGAATWRRPHVMCLDEPTNYLDRESLAALIEALKVFEGGVLVITHNRDFSESICKEVWAMRDGHLEASGHNWVEGQGSGARIDKDKGEDEDTYDAMGNKIETKKVKKISAADARKLKKERMARRKRGEDSEPEDLLSLVCTILFTSSVYLPVLALWPKPQVLTNGTSALRLAPGFTISTPFARVPADLTAAVARTHAFLQGDALGRLVVGRGSGDVSAPESITAEAQKALAERDESYTLSVPAGGAGATLRANTTLGLFRGLMTFSQMWYTYSGMIYTLDAPMEIEDAPAFPYRGFMLDTARNFFAVSDIKRTLDAMSWVKINTLHWHVTDSQSFPLEIPGFEDISQAGAYSASSVYSAGDVQDIVTYAGEEIDTPGHSAIIAAARPEHIACFDASPWATFANEPPAGQLRFASPVTTNFTASLLRGAAGLVPSTLFSTGGDELNEPCYTADVQTQAELNSTGQTLEEALSTFVGATHAALRSVGKTPVVWEEMVLEHNVTLGNDTVVMVWISSANSAAVAAKGFQLVHGPSDYFYLDCGAGEWIVQDVLGNSWCDPFKTWQKAYSFDPFANLTAEQHSLVLGGKHTGQQLLWTEQSGPENLDSIVWPRAAASAEVFWTGGTLNGTEALPRLHALRYRMVARGVSAIALQPECMPSSWSLHHLRHALSTSELSYRDDTDADADTDTDTDTYSDMLAWTRLPTPAPHSGGHRSLTIHTTPLSAGAAYTVSDGLLPSPLPSPQETPSRNDDSSSSKTAAFFSSPFASAVETPKVEAVPPPRSATADFFATTSMSYRPTPPPSVKSSASSREASPPRLPPLSRFFPSRYTADPTLAEGDEEEEPRFRKEKGGSDWETSFKREFLQLTEAARQLSSSPTALSVELTAIPMTPPAADHIRLPAALTSPSPSLSPSLFHAHLAKTSAHRNLPVRRETHVVSATRGSGDSGFEEALPFSPVLSAGLRLKSTSASLTLGLKPTPPVLGSTGLMWEDSERQDGDTGSAEDSVLLDEQDGEGASALPGLSVKNDELCGRVVAVKMMNRALCDANDRTRISFVREVEVLRHIAHPSIVAYLHSFTTNTHHCLVLEYVGGGELFNLVNSDVQYARVTEPAVRRMWGELCRAVGWMHGVSLVHRDIKLEIASSTLSRHSSLRVAVQNHMPPPELVLGASMSSTRQSSEHGSETSTPANGASQGYYDGRQTDAWACGVVLYALATRQLPFDAAPPSYFSSSAAPSRTGSMRSTRSANSGSVLARTRAGAASRRRDLLMRIAQCEYYWPDEYELEDSDGDNASTCALEGGEGEADGEGGEAEDEISPVATARRLASLELKDIVRRLLERSPARRSRLLELWREPWLRGEGAPAAPLRAQAGSVDAETEEVEETGGMLLDEEHIDSVARQELEPM</sequence>
<dbReference type="GO" id="GO:0004563">
    <property type="term" value="F:beta-N-acetylhexosaminidase activity"/>
    <property type="evidence" value="ECO:0007669"/>
    <property type="project" value="UniProtKB-EC"/>
</dbReference>
<feature type="domain" description="Protein kinase" evidence="24">
    <location>
        <begin position="1928"/>
        <end position="2276"/>
    </location>
</feature>
<evidence type="ECO:0000256" key="16">
    <source>
        <dbReference type="ARBA" id="ARBA00023180"/>
    </source>
</evidence>
<dbReference type="InterPro" id="IPR015883">
    <property type="entry name" value="Glyco_hydro_20_cat"/>
</dbReference>
<dbReference type="OrthoDB" id="2110130at2759"/>
<feature type="compositionally biased region" description="Low complexity" evidence="23">
    <location>
        <begin position="1726"/>
        <end position="1750"/>
    </location>
</feature>
<evidence type="ECO:0000313" key="26">
    <source>
        <dbReference type="EMBL" id="THH06114.1"/>
    </source>
</evidence>
<dbReference type="PROSITE" id="PS50077">
    <property type="entry name" value="HEAT_REPEAT"/>
    <property type="match status" value="1"/>
</dbReference>
<dbReference type="Proteomes" id="UP000308199">
    <property type="component" value="Unassembled WGS sequence"/>
</dbReference>
<dbReference type="PANTHER" id="PTHR19211:SF5">
    <property type="entry name" value="ELONGATION FACTOR 3A-RELATED"/>
    <property type="match status" value="1"/>
</dbReference>
<feature type="compositionally biased region" description="Basic and acidic residues" evidence="23">
    <location>
        <begin position="1766"/>
        <end position="1775"/>
    </location>
</feature>
<dbReference type="InterPro" id="IPR034085">
    <property type="entry name" value="TOG"/>
</dbReference>
<feature type="region of interest" description="Disordered" evidence="23">
    <location>
        <begin position="1756"/>
        <end position="1775"/>
    </location>
</feature>
<dbReference type="GO" id="GO:0005524">
    <property type="term" value="F:ATP binding"/>
    <property type="evidence" value="ECO:0007669"/>
    <property type="project" value="UniProtKB-KW"/>
</dbReference>
<keyword evidence="7" id="KW-0963">Cytoplasm</keyword>
<feature type="compositionally biased region" description="Acidic residues" evidence="23">
    <location>
        <begin position="2220"/>
        <end position="2233"/>
    </location>
</feature>
<feature type="region of interest" description="Disordered" evidence="23">
    <location>
        <begin position="2151"/>
        <end position="2171"/>
    </location>
</feature>
<evidence type="ECO:0000256" key="11">
    <source>
        <dbReference type="ARBA" id="ARBA00022768"/>
    </source>
</evidence>
<evidence type="ECO:0000256" key="10">
    <source>
        <dbReference type="ARBA" id="ARBA00022741"/>
    </source>
</evidence>
<dbReference type="PANTHER" id="PTHR19211">
    <property type="entry name" value="ATP-BINDING TRANSPORT PROTEIN-RELATED"/>
    <property type="match status" value="1"/>
</dbReference>
<dbReference type="Gene3D" id="1.10.510.10">
    <property type="entry name" value="Transferase(Phosphotransferase) domain 1"/>
    <property type="match status" value="1"/>
</dbReference>
<comment type="caution">
    <text evidence="26">The sequence shown here is derived from an EMBL/GenBank/DDBJ whole genome shotgun (WGS) entry which is preliminary data.</text>
</comment>
<dbReference type="InterPro" id="IPR016024">
    <property type="entry name" value="ARM-type_fold"/>
</dbReference>
<dbReference type="InterPro" id="IPR027417">
    <property type="entry name" value="P-loop_NTPase"/>
</dbReference>
<dbReference type="FunFam" id="3.20.20.80:FF:000063">
    <property type="entry name" value="Beta-hexosaminidase"/>
    <property type="match status" value="1"/>
</dbReference>
<dbReference type="PROSITE" id="PS50893">
    <property type="entry name" value="ABC_TRANSPORTER_2"/>
    <property type="match status" value="2"/>
</dbReference>
<dbReference type="GO" id="GO:0006338">
    <property type="term" value="P:chromatin remodeling"/>
    <property type="evidence" value="ECO:0007669"/>
    <property type="project" value="UniProtKB-ARBA"/>
</dbReference>
<dbReference type="PRINTS" id="PR00738">
    <property type="entry name" value="GLHYDRLASE20"/>
</dbReference>
<dbReference type="FunFam" id="3.40.50.300:FF:000193">
    <property type="entry name" value="Probable Elongation factor 3"/>
    <property type="match status" value="1"/>
</dbReference>
<dbReference type="InterPro" id="IPR025705">
    <property type="entry name" value="Beta_hexosaminidase_sua/sub"/>
</dbReference>
<evidence type="ECO:0000256" key="2">
    <source>
        <dbReference type="ARBA" id="ARBA00004514"/>
    </source>
</evidence>
<dbReference type="Pfam" id="PF00069">
    <property type="entry name" value="Pkinase"/>
    <property type="match status" value="1"/>
</dbReference>
<comment type="catalytic activity">
    <reaction evidence="1">
        <text>Hydrolysis of terminal non-reducing N-acetyl-D-hexosamine residues in N-acetyl-beta-D-hexosaminides.</text>
        <dbReference type="EC" id="3.2.1.52"/>
    </reaction>
</comment>
<name>A0A4S4L461_9AGAM</name>
<protein>
    <recommendedName>
        <fullName evidence="19">Elongation factor 3</fullName>
        <ecNumber evidence="6">3.2.1.52</ecNumber>
    </recommendedName>
    <alternativeName>
        <fullName evidence="20">Eukaryotic elongation factor 3</fullName>
    </alternativeName>
</protein>
<accession>A0A4S4L461</accession>
<keyword evidence="12" id="KW-0378">Hydrolase</keyword>
<dbReference type="Gene3D" id="3.40.50.300">
    <property type="entry name" value="P-loop containing nucleotide triphosphate hydrolases"/>
    <property type="match status" value="2"/>
</dbReference>
<dbReference type="Pfam" id="PF24984">
    <property type="entry name" value="HEAT_EF3_GNC1"/>
    <property type="match status" value="1"/>
</dbReference>
<dbReference type="Gene3D" id="2.40.50.990">
    <property type="match status" value="1"/>
</dbReference>
<dbReference type="InterPro" id="IPR003593">
    <property type="entry name" value="AAA+_ATPase"/>
</dbReference>
<feature type="repeat" description="HEAT" evidence="22">
    <location>
        <begin position="191"/>
        <end position="229"/>
    </location>
</feature>
<dbReference type="CDD" id="cd03221">
    <property type="entry name" value="ABCF_EF-3"/>
    <property type="match status" value="1"/>
</dbReference>
<dbReference type="InterPro" id="IPR015688">
    <property type="entry name" value="eEF3_ABC2_chromodomain-like"/>
</dbReference>
<dbReference type="Gene3D" id="1.25.10.10">
    <property type="entry name" value="Leucine-rich Repeat Variant"/>
    <property type="match status" value="1"/>
</dbReference>
<comment type="subcellular location">
    <subcellularLocation>
        <location evidence="2">Cytoplasm</location>
        <location evidence="2">Cytosol</location>
    </subcellularLocation>
</comment>
<dbReference type="SUPFAM" id="SSF48371">
    <property type="entry name" value="ARM repeat"/>
    <property type="match status" value="1"/>
</dbReference>
<evidence type="ECO:0000256" key="22">
    <source>
        <dbReference type="PROSITE-ProRule" id="PRU00103"/>
    </source>
</evidence>
<evidence type="ECO:0000256" key="19">
    <source>
        <dbReference type="ARBA" id="ARBA00050030"/>
    </source>
</evidence>
<evidence type="ECO:0000259" key="24">
    <source>
        <dbReference type="PROSITE" id="PS50011"/>
    </source>
</evidence>
<dbReference type="FunFam" id="1.25.10.10:FF:000076">
    <property type="entry name" value="Elongation factor 3"/>
    <property type="match status" value="1"/>
</dbReference>
<dbReference type="SUPFAM" id="SSF55545">
    <property type="entry name" value="beta-N-acetylhexosaminidase-like domain"/>
    <property type="match status" value="1"/>
</dbReference>
<keyword evidence="27" id="KW-1185">Reference proteome</keyword>
<dbReference type="SMART" id="SM00298">
    <property type="entry name" value="CHROMO"/>
    <property type="match status" value="1"/>
</dbReference>
<feature type="domain" description="ABC transporter" evidence="25">
    <location>
        <begin position="453"/>
        <end position="667"/>
    </location>
</feature>
<evidence type="ECO:0000256" key="3">
    <source>
        <dbReference type="ARBA" id="ARBA00004815"/>
    </source>
</evidence>
<dbReference type="EMBL" id="SGPK01000215">
    <property type="protein sequence ID" value="THH06114.1"/>
    <property type="molecule type" value="Genomic_DNA"/>
</dbReference>
<dbReference type="InterPro" id="IPR000953">
    <property type="entry name" value="Chromo/chromo_shadow_dom"/>
</dbReference>
<dbReference type="Gene3D" id="3.20.20.80">
    <property type="entry name" value="Glycosidases"/>
    <property type="match status" value="1"/>
</dbReference>
<evidence type="ECO:0000256" key="8">
    <source>
        <dbReference type="ARBA" id="ARBA00022729"/>
    </source>
</evidence>
<keyword evidence="9" id="KW-0677">Repeat</keyword>
<dbReference type="SUPFAM" id="SSF56112">
    <property type="entry name" value="Protein kinase-like (PK-like)"/>
    <property type="match status" value="1"/>
</dbReference>
<keyword evidence="16" id="KW-0325">Glycoprotein</keyword>
<feature type="region of interest" description="Disordered" evidence="23">
    <location>
        <begin position="2283"/>
        <end position="2305"/>
    </location>
</feature>
<dbReference type="InterPro" id="IPR017871">
    <property type="entry name" value="ABC_transporter-like_CS"/>
</dbReference>
<evidence type="ECO:0000256" key="15">
    <source>
        <dbReference type="ARBA" id="ARBA00022917"/>
    </source>
</evidence>
<dbReference type="FunFam" id="2.40.50.990:FF:000002">
    <property type="entry name" value="mRNA export factor elf1"/>
    <property type="match status" value="1"/>
</dbReference>
<dbReference type="Gene3D" id="3.30.200.20">
    <property type="entry name" value="Phosphorylase Kinase, domain 1"/>
    <property type="match status" value="1"/>
</dbReference>
<dbReference type="EC" id="3.2.1.52" evidence="6"/>
<evidence type="ECO:0000256" key="13">
    <source>
        <dbReference type="ARBA" id="ARBA00022840"/>
    </source>
</evidence>
<comment type="pathway">
    <text evidence="3">Protein biosynthesis; polypeptide chain elongation.</text>
</comment>
<dbReference type="InterPro" id="IPR047038">
    <property type="entry name" value="eEF3_chromodomain-like_sf"/>
</dbReference>
<feature type="region of interest" description="Disordered" evidence="23">
    <location>
        <begin position="1904"/>
        <end position="1925"/>
    </location>
</feature>
<keyword evidence="11" id="KW-0251">Elongation factor</keyword>
<comment type="catalytic activity">
    <reaction evidence="18">
        <text>ATP + H2O = ADP + phosphate + H(+)</text>
        <dbReference type="Rhea" id="RHEA:13065"/>
        <dbReference type="ChEBI" id="CHEBI:15377"/>
        <dbReference type="ChEBI" id="CHEBI:15378"/>
        <dbReference type="ChEBI" id="CHEBI:30616"/>
        <dbReference type="ChEBI" id="CHEBI:43474"/>
        <dbReference type="ChEBI" id="CHEBI:456216"/>
    </reaction>
</comment>
<dbReference type="Pfam" id="PF00728">
    <property type="entry name" value="Glyco_hydro_20"/>
    <property type="match status" value="1"/>
</dbReference>
<feature type="domain" description="ABC transporter" evidence="25">
    <location>
        <begin position="695"/>
        <end position="1012"/>
    </location>
</feature>
<dbReference type="InterPro" id="IPR011989">
    <property type="entry name" value="ARM-like"/>
</dbReference>
<dbReference type="CDD" id="cd18626">
    <property type="entry name" value="CD_eEF3"/>
    <property type="match status" value="1"/>
</dbReference>
<dbReference type="GO" id="GO:0004672">
    <property type="term" value="F:protein kinase activity"/>
    <property type="evidence" value="ECO:0007669"/>
    <property type="project" value="InterPro"/>
</dbReference>
<evidence type="ECO:0000256" key="4">
    <source>
        <dbReference type="ARBA" id="ARBA00006285"/>
    </source>
</evidence>
<evidence type="ECO:0000256" key="9">
    <source>
        <dbReference type="ARBA" id="ARBA00022737"/>
    </source>
</evidence>
<keyword evidence="8" id="KW-0732">Signal</keyword>
<keyword evidence="13" id="KW-0067">ATP-binding</keyword>
<keyword evidence="15" id="KW-0648">Protein biosynthesis</keyword>
<dbReference type="GO" id="GO:0016887">
    <property type="term" value="F:ATP hydrolysis activity"/>
    <property type="evidence" value="ECO:0007669"/>
    <property type="project" value="InterPro"/>
</dbReference>
<dbReference type="SUPFAM" id="SSF51445">
    <property type="entry name" value="(Trans)glycosidases"/>
    <property type="match status" value="1"/>
</dbReference>
<evidence type="ECO:0000256" key="6">
    <source>
        <dbReference type="ARBA" id="ARBA00012663"/>
    </source>
</evidence>
<keyword evidence="10" id="KW-0547">Nucleotide-binding</keyword>
<reference evidence="26 27" key="1">
    <citation type="submission" date="2019-02" db="EMBL/GenBank/DDBJ databases">
        <title>Genome sequencing of the rare red list fungi Phellinidium pouzarii.</title>
        <authorList>
            <person name="Buettner E."/>
            <person name="Kellner H."/>
        </authorList>
    </citation>
    <scope>NUCLEOTIDE SEQUENCE [LARGE SCALE GENOMIC DNA]</scope>
    <source>
        <strain evidence="26 27">DSM 108285</strain>
    </source>
</reference>
<dbReference type="Pfam" id="PF14845">
    <property type="entry name" value="Glycohydro_20b2"/>
    <property type="match status" value="1"/>
</dbReference>
<dbReference type="InterPro" id="IPR050611">
    <property type="entry name" value="ABCF"/>
</dbReference>
<evidence type="ECO:0000256" key="14">
    <source>
        <dbReference type="ARBA" id="ARBA00022884"/>
    </source>
</evidence>
<evidence type="ECO:0000256" key="7">
    <source>
        <dbReference type="ARBA" id="ARBA00022490"/>
    </source>
</evidence>
<dbReference type="SMART" id="SM00382">
    <property type="entry name" value="AAA"/>
    <property type="match status" value="2"/>
</dbReference>
<dbReference type="GO" id="GO:0005829">
    <property type="term" value="C:cytosol"/>
    <property type="evidence" value="ECO:0007669"/>
    <property type="project" value="UniProtKB-SubCell"/>
</dbReference>